<evidence type="ECO:0000313" key="3">
    <source>
        <dbReference type="Proteomes" id="UP000269692"/>
    </source>
</evidence>
<dbReference type="AlphaFoldDB" id="A0A3L7AK26"/>
<dbReference type="PIRSF" id="PIRSF036158">
    <property type="entry name" value="UCP036158_MarR"/>
    <property type="match status" value="1"/>
</dbReference>
<dbReference type="SUPFAM" id="SSF46785">
    <property type="entry name" value="Winged helix' DNA-binding domain"/>
    <property type="match status" value="1"/>
</dbReference>
<dbReference type="InterPro" id="IPR000835">
    <property type="entry name" value="HTH_MarR-typ"/>
</dbReference>
<dbReference type="InterPro" id="IPR011991">
    <property type="entry name" value="ArsR-like_HTH"/>
</dbReference>
<evidence type="ECO:0000313" key="2">
    <source>
        <dbReference type="EMBL" id="RLP80617.1"/>
    </source>
</evidence>
<dbReference type="EMBL" id="RCTF01000003">
    <property type="protein sequence ID" value="RLP80617.1"/>
    <property type="molecule type" value="Genomic_DNA"/>
</dbReference>
<dbReference type="InterPro" id="IPR014601">
    <property type="entry name" value="Trans_reg_MarR_HTH"/>
</dbReference>
<dbReference type="InterPro" id="IPR036390">
    <property type="entry name" value="WH_DNA-bd_sf"/>
</dbReference>
<dbReference type="CDD" id="cd00090">
    <property type="entry name" value="HTH_ARSR"/>
    <property type="match status" value="1"/>
</dbReference>
<gene>
    <name evidence="2" type="ORF">D9R14_04635</name>
</gene>
<keyword evidence="3" id="KW-1185">Reference proteome</keyword>
<sequence length="179" mass="19304">MRGSRRRPADAAIYEPIVSSAHLAAGGSPALSETEFGLILAVHAFERWIVRCMAAAGVPNLSPLEVLILHIVRHRDRPKSVADVALILDIEETHVATYALRKLEGAGLVKTRRVGKEKVVEATQAGLDACTRYAAIREQLLVKPLRSSGPSEEILSEVGEVLRAVSGYYNQAARSAATV</sequence>
<feature type="domain" description="HTH marR-type" evidence="1">
    <location>
        <begin position="61"/>
        <end position="126"/>
    </location>
</feature>
<dbReference type="InterPro" id="IPR036388">
    <property type="entry name" value="WH-like_DNA-bd_sf"/>
</dbReference>
<accession>A0A3L7AK26</accession>
<dbReference type="Pfam" id="PF13463">
    <property type="entry name" value="HTH_27"/>
    <property type="match status" value="1"/>
</dbReference>
<evidence type="ECO:0000259" key="1">
    <source>
        <dbReference type="Pfam" id="PF13463"/>
    </source>
</evidence>
<dbReference type="OrthoDB" id="7504146at2"/>
<dbReference type="GO" id="GO:0003700">
    <property type="term" value="F:DNA-binding transcription factor activity"/>
    <property type="evidence" value="ECO:0007669"/>
    <property type="project" value="InterPro"/>
</dbReference>
<organism evidence="2 3">
    <name type="scientific">Xanthobacter tagetidis</name>
    <dbReference type="NCBI Taxonomy" id="60216"/>
    <lineage>
        <taxon>Bacteria</taxon>
        <taxon>Pseudomonadati</taxon>
        <taxon>Pseudomonadota</taxon>
        <taxon>Alphaproteobacteria</taxon>
        <taxon>Hyphomicrobiales</taxon>
        <taxon>Xanthobacteraceae</taxon>
        <taxon>Xanthobacter</taxon>
    </lineage>
</organism>
<comment type="caution">
    <text evidence="2">The sequence shown here is derived from an EMBL/GenBank/DDBJ whole genome shotgun (WGS) entry which is preliminary data.</text>
</comment>
<proteinExistence type="predicted"/>
<protein>
    <submittedName>
        <fullName evidence="2">MarR family transcriptional regulator</fullName>
    </submittedName>
</protein>
<dbReference type="Proteomes" id="UP000269692">
    <property type="component" value="Unassembled WGS sequence"/>
</dbReference>
<reference evidence="2 3" key="1">
    <citation type="submission" date="2018-10" db="EMBL/GenBank/DDBJ databases">
        <title>Xanthobacter tagetidis genome sequencing and assembly.</title>
        <authorList>
            <person name="Maclea K.S."/>
            <person name="Goen A.E."/>
            <person name="Fatima S.A."/>
        </authorList>
    </citation>
    <scope>NUCLEOTIDE SEQUENCE [LARGE SCALE GENOMIC DNA]</scope>
    <source>
        <strain evidence="2 3">ATCC 700314</strain>
    </source>
</reference>
<dbReference type="RefSeq" id="WP_121622408.1">
    <property type="nucleotide sequence ID" value="NZ_JACIIW010000006.1"/>
</dbReference>
<name>A0A3L7AK26_9HYPH</name>
<dbReference type="Gene3D" id="1.10.10.10">
    <property type="entry name" value="Winged helix-like DNA-binding domain superfamily/Winged helix DNA-binding domain"/>
    <property type="match status" value="1"/>
</dbReference>